<feature type="region of interest" description="Disordered" evidence="1">
    <location>
        <begin position="180"/>
        <end position="215"/>
    </location>
</feature>
<dbReference type="RefSeq" id="XP_029736935.1">
    <property type="nucleotide sequence ID" value="XM_029886622.1"/>
</dbReference>
<feature type="region of interest" description="Disordered" evidence="1">
    <location>
        <begin position="1"/>
        <end position="35"/>
    </location>
</feature>
<accession>A0A4U7KL80</accession>
<feature type="compositionally biased region" description="Low complexity" evidence="1">
    <location>
        <begin position="138"/>
        <end position="153"/>
    </location>
</feature>
<feature type="compositionally biased region" description="Basic and acidic residues" evidence="1">
    <location>
        <begin position="197"/>
        <end position="206"/>
    </location>
</feature>
<dbReference type="OrthoDB" id="73788at2759"/>
<feature type="compositionally biased region" description="Low complexity" evidence="1">
    <location>
        <begin position="344"/>
        <end position="359"/>
    </location>
</feature>
<feature type="compositionally biased region" description="Polar residues" evidence="1">
    <location>
        <begin position="17"/>
        <end position="27"/>
    </location>
</feature>
<organism evidence="2 3">
    <name type="scientific">Sporisorium graminicola</name>
    <dbReference type="NCBI Taxonomy" id="280036"/>
    <lineage>
        <taxon>Eukaryota</taxon>
        <taxon>Fungi</taxon>
        <taxon>Dikarya</taxon>
        <taxon>Basidiomycota</taxon>
        <taxon>Ustilaginomycotina</taxon>
        <taxon>Ustilaginomycetes</taxon>
        <taxon>Ustilaginales</taxon>
        <taxon>Ustilaginaceae</taxon>
        <taxon>Sporisorium</taxon>
    </lineage>
</organism>
<feature type="compositionally biased region" description="Polar residues" evidence="1">
    <location>
        <begin position="180"/>
        <end position="195"/>
    </location>
</feature>
<evidence type="ECO:0000313" key="3">
    <source>
        <dbReference type="Proteomes" id="UP000306050"/>
    </source>
</evidence>
<reference evidence="2 3" key="1">
    <citation type="submission" date="2019-05" db="EMBL/GenBank/DDBJ databases">
        <title>Sporisorium graminicola CBS 10092 draft sequencing and annotation.</title>
        <authorList>
            <person name="Solano-Gonzalez S."/>
            <person name="Caddick M.X."/>
            <person name="Darby A."/>
        </authorList>
    </citation>
    <scope>NUCLEOTIDE SEQUENCE [LARGE SCALE GENOMIC DNA]</scope>
    <source>
        <strain evidence="2 3">CBS 10092</strain>
    </source>
</reference>
<dbReference type="AlphaFoldDB" id="A0A4U7KL80"/>
<keyword evidence="3" id="KW-1185">Reference proteome</keyword>
<dbReference type="EMBL" id="SRRM01000021">
    <property type="protein sequence ID" value="TKY84950.1"/>
    <property type="molecule type" value="Genomic_DNA"/>
</dbReference>
<proteinExistence type="predicted"/>
<feature type="compositionally biased region" description="Basic and acidic residues" evidence="1">
    <location>
        <begin position="127"/>
        <end position="137"/>
    </location>
</feature>
<protein>
    <recommendedName>
        <fullName evidence="4">BSD domain-containing protein</fullName>
    </recommendedName>
</protein>
<name>A0A4U7KL80_9BASI</name>
<evidence type="ECO:0000256" key="1">
    <source>
        <dbReference type="SAM" id="MobiDB-lite"/>
    </source>
</evidence>
<evidence type="ECO:0000313" key="2">
    <source>
        <dbReference type="EMBL" id="TKY84950.1"/>
    </source>
</evidence>
<feature type="region of interest" description="Disordered" evidence="1">
    <location>
        <begin position="53"/>
        <end position="158"/>
    </location>
</feature>
<feature type="compositionally biased region" description="Acidic residues" evidence="1">
    <location>
        <begin position="329"/>
        <end position="343"/>
    </location>
</feature>
<feature type="region of interest" description="Disordered" evidence="1">
    <location>
        <begin position="273"/>
        <end position="395"/>
    </location>
</feature>
<evidence type="ECO:0008006" key="4">
    <source>
        <dbReference type="Google" id="ProtNLM"/>
    </source>
</evidence>
<comment type="caution">
    <text evidence="2">The sequence shown here is derived from an EMBL/GenBank/DDBJ whole genome shotgun (WGS) entry which is preliminary data.</text>
</comment>
<dbReference type="Proteomes" id="UP000306050">
    <property type="component" value="Chromosome SGRAM_8"/>
</dbReference>
<sequence length="395" mass="41725">MDIYDSGLLAGTGRADGSSTPTSNDQTNKTELDQNVEKLVGNISNWWTGFAKKSQDSITQARKEMENRGGIVNYAKSEYAKFESSIGEAQKKARDQSQQQPQEGDQHPKVDSESLDIASGDAAIRSENSKGKQRAIDDPTAAAATDSTTPHSDGPTLSASVSSLFNKLTSDPRLVQLQHSLTSTLQSVSSPSQAGSKEPKDGESAEKPTGTTPINIQESLAKLSVTIQSHLPHLDLKESQQLATRYLHATESFAREMQSDMKDFVGELVRIVPPEGEAAESGAPTSAGSEPIRKAGAADKSTPDSQSEKPIEASEGTTGPAKKPTAASAEEEDFAWDEDDEEAAAASTEAALPATPATDRASAADKTTTTTFPAVSASKPVPGKAGESEEDSDWE</sequence>
<gene>
    <name evidence="2" type="ORF">EX895_006030</name>
</gene>
<dbReference type="GeneID" id="40728925"/>
<dbReference type="KEGG" id="sgra:EX895_006030"/>